<keyword evidence="3" id="KW-1185">Reference proteome</keyword>
<evidence type="ECO:0000256" key="1">
    <source>
        <dbReference type="SAM" id="MobiDB-lite"/>
    </source>
</evidence>
<gene>
    <name evidence="4" type="primary">LOC115627311</name>
</gene>
<name>A0A6J2TRY3_DROLE</name>
<feature type="region of interest" description="Disordered" evidence="1">
    <location>
        <begin position="41"/>
        <end position="70"/>
    </location>
</feature>
<dbReference type="AlphaFoldDB" id="A0A6J2TRY3"/>
<protein>
    <submittedName>
        <fullName evidence="4">Uncharacterized protein LOC115627311</fullName>
    </submittedName>
</protein>
<reference evidence="4" key="1">
    <citation type="submission" date="2025-08" db="UniProtKB">
        <authorList>
            <consortium name="RefSeq"/>
        </authorList>
    </citation>
    <scope>IDENTIFICATION</scope>
    <source>
        <strain evidence="4">11010-0011.00</strain>
        <tissue evidence="4">Whole body</tissue>
    </source>
</reference>
<sequence>MKLFLILLLSSLLCICSGRAGGLRVRRDSNADLEAEKEALTGVGEDHSADIDASADDNDGDTQEETTPQPLGIVSIKSRAIAMDRGLCKELSPYHPHYPRCQEYCKKLDHWIGMCRRESCHCIS</sequence>
<dbReference type="RefSeq" id="XP_030378814.1">
    <property type="nucleotide sequence ID" value="XM_030522954.1"/>
</dbReference>
<evidence type="ECO:0000256" key="2">
    <source>
        <dbReference type="SAM" id="SignalP"/>
    </source>
</evidence>
<keyword evidence="2" id="KW-0732">Signal</keyword>
<dbReference type="GeneID" id="115627311"/>
<evidence type="ECO:0000313" key="4">
    <source>
        <dbReference type="RefSeq" id="XP_030378814.1"/>
    </source>
</evidence>
<proteinExistence type="predicted"/>
<dbReference type="Proteomes" id="UP000504634">
    <property type="component" value="Unplaced"/>
</dbReference>
<accession>A0A6J2TRY3</accession>
<dbReference type="OrthoDB" id="8040481at2759"/>
<evidence type="ECO:0000313" key="3">
    <source>
        <dbReference type="Proteomes" id="UP000504634"/>
    </source>
</evidence>
<feature type="chain" id="PRO_5026745625" evidence="2">
    <location>
        <begin position="21"/>
        <end position="124"/>
    </location>
</feature>
<feature type="compositionally biased region" description="Acidic residues" evidence="1">
    <location>
        <begin position="53"/>
        <end position="64"/>
    </location>
</feature>
<feature type="signal peptide" evidence="2">
    <location>
        <begin position="1"/>
        <end position="20"/>
    </location>
</feature>
<feature type="compositionally biased region" description="Basic and acidic residues" evidence="1">
    <location>
        <begin position="41"/>
        <end position="50"/>
    </location>
</feature>
<organism evidence="3 4">
    <name type="scientific">Drosophila lebanonensis</name>
    <name type="common">Fruit fly</name>
    <name type="synonym">Scaptodrosophila lebanonensis</name>
    <dbReference type="NCBI Taxonomy" id="7225"/>
    <lineage>
        <taxon>Eukaryota</taxon>
        <taxon>Metazoa</taxon>
        <taxon>Ecdysozoa</taxon>
        <taxon>Arthropoda</taxon>
        <taxon>Hexapoda</taxon>
        <taxon>Insecta</taxon>
        <taxon>Pterygota</taxon>
        <taxon>Neoptera</taxon>
        <taxon>Endopterygota</taxon>
        <taxon>Diptera</taxon>
        <taxon>Brachycera</taxon>
        <taxon>Muscomorpha</taxon>
        <taxon>Ephydroidea</taxon>
        <taxon>Drosophilidae</taxon>
        <taxon>Scaptodrosophila</taxon>
    </lineage>
</organism>